<dbReference type="Pfam" id="PF00291">
    <property type="entry name" value="PALP"/>
    <property type="match status" value="1"/>
</dbReference>
<keyword evidence="3" id="KW-0663">Pyridoxal phosphate</keyword>
<organism evidence="5 6">
    <name type="scientific">Mucilaginibacter angelicae</name>
    <dbReference type="NCBI Taxonomy" id="869718"/>
    <lineage>
        <taxon>Bacteria</taxon>
        <taxon>Pseudomonadati</taxon>
        <taxon>Bacteroidota</taxon>
        <taxon>Sphingobacteriia</taxon>
        <taxon>Sphingobacteriales</taxon>
        <taxon>Sphingobacteriaceae</taxon>
        <taxon>Mucilaginibacter</taxon>
    </lineage>
</organism>
<dbReference type="RefSeq" id="WP_377020619.1">
    <property type="nucleotide sequence ID" value="NZ_JBHLTS010000004.1"/>
</dbReference>
<name>A0ABV6KZ44_9SPHI</name>
<evidence type="ECO:0000256" key="3">
    <source>
        <dbReference type="ARBA" id="ARBA00022898"/>
    </source>
</evidence>
<dbReference type="EMBL" id="JBHLTS010000004">
    <property type="protein sequence ID" value="MFC0512743.1"/>
    <property type="molecule type" value="Genomic_DNA"/>
</dbReference>
<dbReference type="Gene3D" id="3.40.50.1100">
    <property type="match status" value="2"/>
</dbReference>
<evidence type="ECO:0000313" key="6">
    <source>
        <dbReference type="Proteomes" id="UP001589828"/>
    </source>
</evidence>
<dbReference type="EC" id="4.4.1.-" evidence="5"/>
<protein>
    <submittedName>
        <fullName evidence="5">D-cysteine desulfhydrase family protein</fullName>
        <ecNumber evidence="5">4.4.1.-</ecNumber>
    </submittedName>
</protein>
<comment type="similarity">
    <text evidence="2">Belongs to the ACC deaminase/D-cysteine desulfhydrase family.</text>
</comment>
<dbReference type="Proteomes" id="UP001589828">
    <property type="component" value="Unassembled WGS sequence"/>
</dbReference>
<dbReference type="PIRSF" id="PIRSF006278">
    <property type="entry name" value="ACCD_DCysDesulf"/>
    <property type="match status" value="1"/>
</dbReference>
<comment type="cofactor">
    <cofactor evidence="1">
        <name>pyridoxal 5'-phosphate</name>
        <dbReference type="ChEBI" id="CHEBI:597326"/>
    </cofactor>
</comment>
<gene>
    <name evidence="5" type="ORF">ACFFGT_00990</name>
</gene>
<dbReference type="InterPro" id="IPR001926">
    <property type="entry name" value="TrpB-like_PALP"/>
</dbReference>
<accession>A0ABV6KZ44</accession>
<proteinExistence type="inferred from homology"/>
<dbReference type="PANTHER" id="PTHR43780:SF2">
    <property type="entry name" value="1-AMINOCYCLOPROPANE-1-CARBOXYLATE DEAMINASE-RELATED"/>
    <property type="match status" value="1"/>
</dbReference>
<dbReference type="GO" id="GO:0016829">
    <property type="term" value="F:lyase activity"/>
    <property type="evidence" value="ECO:0007669"/>
    <property type="project" value="UniProtKB-KW"/>
</dbReference>
<keyword evidence="6" id="KW-1185">Reference proteome</keyword>
<dbReference type="SUPFAM" id="SSF53686">
    <property type="entry name" value="Tryptophan synthase beta subunit-like PLP-dependent enzymes"/>
    <property type="match status" value="1"/>
</dbReference>
<feature type="domain" description="Tryptophan synthase beta chain-like PALP" evidence="4">
    <location>
        <begin position="18"/>
        <end position="325"/>
    </location>
</feature>
<reference evidence="5 6" key="1">
    <citation type="submission" date="2024-09" db="EMBL/GenBank/DDBJ databases">
        <authorList>
            <person name="Sun Q."/>
            <person name="Mori K."/>
        </authorList>
    </citation>
    <scope>NUCLEOTIDE SEQUENCE [LARGE SCALE GENOMIC DNA]</scope>
    <source>
        <strain evidence="5 6">NCAIM B.02415</strain>
    </source>
</reference>
<sequence length="339" mass="36052">MDTPTFNTFNSFPRFNLLDGPTNIQSLTRLNKQLNGVEVYVKRDDVMGMGLGGNKLRKLEYLIADAKQQGADVLITSGGIQSNHARLTAVAAGYAGLDYELVLTHAVPLEGLEHDKNGNILLEQILGAKVHNLPKGTDAKIFIEDRINTLKASGKKPYLISLGGSSAIGCLGYVNCFNEIIGQSNQSGVHFSNIIVPNGSGGTQAGLVAGLKLSGLSNISILSYSVLSQLTTAQAITHKKANAVLNLLNPELKIGQDEILIDPHFIGEAYGIPTTAMIGAVKLLARTEGIFLDPVYSGKAFAGLLADIHAGKFTKGDKTLFILTGGIPGLFAYRSAFEE</sequence>
<dbReference type="InterPro" id="IPR027278">
    <property type="entry name" value="ACCD_DCysDesulf"/>
</dbReference>
<dbReference type="InterPro" id="IPR036052">
    <property type="entry name" value="TrpB-like_PALP_sf"/>
</dbReference>
<comment type="caution">
    <text evidence="5">The sequence shown here is derived from an EMBL/GenBank/DDBJ whole genome shotgun (WGS) entry which is preliminary data.</text>
</comment>
<evidence type="ECO:0000256" key="2">
    <source>
        <dbReference type="ARBA" id="ARBA00008639"/>
    </source>
</evidence>
<evidence type="ECO:0000259" key="4">
    <source>
        <dbReference type="Pfam" id="PF00291"/>
    </source>
</evidence>
<keyword evidence="5" id="KW-0456">Lyase</keyword>
<evidence type="ECO:0000313" key="5">
    <source>
        <dbReference type="EMBL" id="MFC0512743.1"/>
    </source>
</evidence>
<evidence type="ECO:0000256" key="1">
    <source>
        <dbReference type="ARBA" id="ARBA00001933"/>
    </source>
</evidence>
<dbReference type="PANTHER" id="PTHR43780">
    <property type="entry name" value="1-AMINOCYCLOPROPANE-1-CARBOXYLATE DEAMINASE-RELATED"/>
    <property type="match status" value="1"/>
</dbReference>